<dbReference type="RefSeq" id="WP_137986541.1">
    <property type="nucleotide sequence ID" value="NZ_JHEG04000001.1"/>
</dbReference>
<accession>A0A8S9TBW8</accession>
<reference evidence="1" key="1">
    <citation type="journal article" date="2015" name="Genome Announc.">
        <title>Draft Genome Sequence of Tolypothrix boutellei Strain VB521301.</title>
        <authorList>
            <person name="Chandrababunaidu M.M."/>
            <person name="Singh D."/>
            <person name="Sen D."/>
            <person name="Bhan S."/>
            <person name="Das S."/>
            <person name="Gupta A."/>
            <person name="Adhikary S.P."/>
            <person name="Tripathy S."/>
        </authorList>
    </citation>
    <scope>NUCLEOTIDE SEQUENCE</scope>
    <source>
        <strain evidence="1">VB521301</strain>
    </source>
</reference>
<organism evidence="1 2">
    <name type="scientific">Tolypothrix bouteillei VB521301</name>
    <dbReference type="NCBI Taxonomy" id="1479485"/>
    <lineage>
        <taxon>Bacteria</taxon>
        <taxon>Bacillati</taxon>
        <taxon>Cyanobacteriota</taxon>
        <taxon>Cyanophyceae</taxon>
        <taxon>Nostocales</taxon>
        <taxon>Tolypothrichaceae</taxon>
        <taxon>Tolypothrix</taxon>
    </lineage>
</organism>
<evidence type="ECO:0000313" key="2">
    <source>
        <dbReference type="Proteomes" id="UP000029738"/>
    </source>
</evidence>
<keyword evidence="2" id="KW-1185">Reference proteome</keyword>
<name>A0A8S9TBW8_9CYAN</name>
<reference evidence="1" key="2">
    <citation type="submission" date="2019-11" db="EMBL/GenBank/DDBJ databases">
        <title>Improved Assembly of Tolypothrix boutellei genome.</title>
        <authorList>
            <person name="Sarangi A.N."/>
            <person name="Mukherjee M."/>
            <person name="Ghosh S."/>
            <person name="Singh D."/>
            <person name="Das A."/>
            <person name="Kant S."/>
            <person name="Prusty A."/>
            <person name="Tripathy S."/>
        </authorList>
    </citation>
    <scope>NUCLEOTIDE SEQUENCE</scope>
    <source>
        <strain evidence="1">VB521301</strain>
    </source>
</reference>
<protein>
    <submittedName>
        <fullName evidence="1">Uncharacterized protein</fullName>
    </submittedName>
</protein>
<gene>
    <name evidence="1" type="ORF">DA73_0400034830</name>
</gene>
<dbReference type="EMBL" id="JHEG04000001">
    <property type="protein sequence ID" value="KAF3890061.1"/>
    <property type="molecule type" value="Genomic_DNA"/>
</dbReference>
<dbReference type="AlphaFoldDB" id="A0A8S9TBW8"/>
<sequence length="83" mass="9261">MIGRFSSTISSVMHRRPRLGWIDAIALWADPEKNIASDGSKLVVLFAFEGKYLLLGKFGALAECLNREQFIQSGRCKCFIAPI</sequence>
<evidence type="ECO:0000313" key="1">
    <source>
        <dbReference type="EMBL" id="KAF3890061.1"/>
    </source>
</evidence>
<comment type="caution">
    <text evidence="1">The sequence shown here is derived from an EMBL/GenBank/DDBJ whole genome shotgun (WGS) entry which is preliminary data.</text>
</comment>
<proteinExistence type="predicted"/>
<dbReference type="Proteomes" id="UP000029738">
    <property type="component" value="Unassembled WGS sequence"/>
</dbReference>